<feature type="domain" description="Fe/B12 periplasmic-binding" evidence="7">
    <location>
        <begin position="76"/>
        <end position="348"/>
    </location>
</feature>
<keyword evidence="9" id="KW-1185">Reference proteome</keyword>
<dbReference type="SUPFAM" id="SSF53807">
    <property type="entry name" value="Helical backbone' metal receptor"/>
    <property type="match status" value="1"/>
</dbReference>
<evidence type="ECO:0000256" key="5">
    <source>
        <dbReference type="SAM" id="MobiDB-lite"/>
    </source>
</evidence>
<accession>A0ABS2TFK4</accession>
<keyword evidence="4 6" id="KW-0732">Signal</keyword>
<evidence type="ECO:0000313" key="9">
    <source>
        <dbReference type="Proteomes" id="UP000705983"/>
    </source>
</evidence>
<dbReference type="Pfam" id="PF01497">
    <property type="entry name" value="Peripla_BP_2"/>
    <property type="match status" value="1"/>
</dbReference>
<feature type="chain" id="PRO_5047407752" evidence="6">
    <location>
        <begin position="22"/>
        <end position="348"/>
    </location>
</feature>
<keyword evidence="3" id="KW-0813">Transport</keyword>
<name>A0ABS2TFK4_9ACTO</name>
<dbReference type="PROSITE" id="PS50983">
    <property type="entry name" value="FE_B12_PBP"/>
    <property type="match status" value="1"/>
</dbReference>
<evidence type="ECO:0000256" key="1">
    <source>
        <dbReference type="ARBA" id="ARBA00004196"/>
    </source>
</evidence>
<evidence type="ECO:0000256" key="3">
    <source>
        <dbReference type="ARBA" id="ARBA00022448"/>
    </source>
</evidence>
<dbReference type="PANTHER" id="PTHR30532">
    <property type="entry name" value="IRON III DICITRATE-BINDING PERIPLASMIC PROTEIN"/>
    <property type="match status" value="1"/>
</dbReference>
<comment type="similarity">
    <text evidence="2">Belongs to the bacterial solute-binding protein 8 family.</text>
</comment>
<feature type="signal peptide" evidence="6">
    <location>
        <begin position="1"/>
        <end position="21"/>
    </location>
</feature>
<feature type="compositionally biased region" description="Acidic residues" evidence="5">
    <location>
        <begin position="39"/>
        <end position="54"/>
    </location>
</feature>
<dbReference type="EMBL" id="JAFFJS010000004">
    <property type="protein sequence ID" value="MBM9433440.1"/>
    <property type="molecule type" value="Genomic_DNA"/>
</dbReference>
<dbReference type="PROSITE" id="PS51257">
    <property type="entry name" value="PROKAR_LIPOPROTEIN"/>
    <property type="match status" value="1"/>
</dbReference>
<evidence type="ECO:0000259" key="7">
    <source>
        <dbReference type="PROSITE" id="PS50983"/>
    </source>
</evidence>
<comment type="caution">
    <text evidence="8">The sequence shown here is derived from an EMBL/GenBank/DDBJ whole genome shotgun (WGS) entry which is preliminary data.</text>
</comment>
<feature type="region of interest" description="Disordered" evidence="5">
    <location>
        <begin position="26"/>
        <end position="54"/>
    </location>
</feature>
<evidence type="ECO:0000256" key="2">
    <source>
        <dbReference type="ARBA" id="ARBA00008814"/>
    </source>
</evidence>
<comment type="subcellular location">
    <subcellularLocation>
        <location evidence="1">Cell envelope</location>
    </subcellularLocation>
</comment>
<evidence type="ECO:0000256" key="6">
    <source>
        <dbReference type="SAM" id="SignalP"/>
    </source>
</evidence>
<evidence type="ECO:0000313" key="8">
    <source>
        <dbReference type="EMBL" id="MBM9433440.1"/>
    </source>
</evidence>
<dbReference type="InterPro" id="IPR051313">
    <property type="entry name" value="Bact_iron-sidero_bind"/>
</dbReference>
<sequence length="348" mass="37089">MKIATRSGLVAMAAVAALTLAACGEAETDEATDQPTTEASEEAAEDEAGADDADAPAAQVTDMAGNTVDIPADPQSIIATDNRIFGTLAEWGIELSAAPIDLMPSGEEILSVYMENADVQNIGNHREPTMEVFITAEPDLILNGQRFAQYEEDIRSLVGDVPFVSTHFEPEEARIDEKLRELTTLLGDVFGRQSDAEQLIADFDASIERAAAAYDSEQTVVGLLTSGGSINYVAPVTGRSIGPLYDVLGLTPALERDGSSNHQGDDISVEAIAEANPDWILVLDRDAGANTEGASSAQEIIAESEALANVTAIQEGNIIYLNPNFYTAEDIQHYTELFNQMADAFEGQ</sequence>
<dbReference type="Gene3D" id="3.40.50.1980">
    <property type="entry name" value="Nitrogenase molybdenum iron protein domain"/>
    <property type="match status" value="2"/>
</dbReference>
<protein>
    <submittedName>
        <fullName evidence="8">ABC transporter substrate-binding protein</fullName>
    </submittedName>
</protein>
<gene>
    <name evidence="8" type="ORF">JVW63_06995</name>
</gene>
<evidence type="ECO:0000256" key="4">
    <source>
        <dbReference type="ARBA" id="ARBA00022729"/>
    </source>
</evidence>
<dbReference type="Proteomes" id="UP000705983">
    <property type="component" value="Unassembled WGS sequence"/>
</dbReference>
<dbReference type="InterPro" id="IPR002491">
    <property type="entry name" value="ABC_transptr_periplasmic_BD"/>
</dbReference>
<reference evidence="9" key="1">
    <citation type="submission" date="2021-02" db="EMBL/GenBank/DDBJ databases">
        <title>Leucobacter sp. CX169.</title>
        <authorList>
            <person name="Cheng Y."/>
        </authorList>
    </citation>
    <scope>NUCLEOTIDE SEQUENCE [LARGE SCALE GENOMIC DNA]</scope>
    <source>
        <strain evidence="9">JY899</strain>
    </source>
</reference>
<organism evidence="8 9">
    <name type="scientific">Flaviflexus equikiangi</name>
    <dbReference type="NCBI Taxonomy" id="2758573"/>
    <lineage>
        <taxon>Bacteria</taxon>
        <taxon>Bacillati</taxon>
        <taxon>Actinomycetota</taxon>
        <taxon>Actinomycetes</taxon>
        <taxon>Actinomycetales</taxon>
        <taxon>Actinomycetaceae</taxon>
        <taxon>Flaviflexus</taxon>
    </lineage>
</organism>
<dbReference type="RefSeq" id="WP_182170745.1">
    <property type="nucleotide sequence ID" value="NZ_CP059676.1"/>
</dbReference>
<proteinExistence type="inferred from homology"/>
<dbReference type="PANTHER" id="PTHR30532:SF28">
    <property type="entry name" value="PETROBACTIN-BINDING PROTEIN YCLQ"/>
    <property type="match status" value="1"/>
</dbReference>